<comment type="caution">
    <text evidence="1">The sequence shown here is derived from an EMBL/GenBank/DDBJ whole genome shotgun (WGS) entry which is preliminary data.</text>
</comment>
<accession>A0AAW1UUM1</accession>
<name>A0AAW1UUM1_9CUCU</name>
<dbReference type="EMBL" id="JARQZJ010000099">
    <property type="protein sequence ID" value="KAK9886195.1"/>
    <property type="molecule type" value="Genomic_DNA"/>
</dbReference>
<dbReference type="Proteomes" id="UP001431783">
    <property type="component" value="Unassembled WGS sequence"/>
</dbReference>
<sequence length="98" mass="11563">MKKVKKFFHDHNSILNKRSPHLIRQWILREHDKYLKPLAGQNSSRARWTTPERTVVADVVNKQSAEDSLPSKPECEFLIEKNPVLQKKKPFFCESIHL</sequence>
<organism evidence="1 2">
    <name type="scientific">Henosepilachna vigintioctopunctata</name>
    <dbReference type="NCBI Taxonomy" id="420089"/>
    <lineage>
        <taxon>Eukaryota</taxon>
        <taxon>Metazoa</taxon>
        <taxon>Ecdysozoa</taxon>
        <taxon>Arthropoda</taxon>
        <taxon>Hexapoda</taxon>
        <taxon>Insecta</taxon>
        <taxon>Pterygota</taxon>
        <taxon>Neoptera</taxon>
        <taxon>Endopterygota</taxon>
        <taxon>Coleoptera</taxon>
        <taxon>Polyphaga</taxon>
        <taxon>Cucujiformia</taxon>
        <taxon>Coccinelloidea</taxon>
        <taxon>Coccinellidae</taxon>
        <taxon>Epilachninae</taxon>
        <taxon>Epilachnini</taxon>
        <taxon>Henosepilachna</taxon>
    </lineage>
</organism>
<evidence type="ECO:0000313" key="2">
    <source>
        <dbReference type="Proteomes" id="UP001431783"/>
    </source>
</evidence>
<gene>
    <name evidence="1" type="ORF">WA026_015714</name>
</gene>
<dbReference type="AlphaFoldDB" id="A0AAW1UUM1"/>
<keyword evidence="2" id="KW-1185">Reference proteome</keyword>
<protein>
    <submittedName>
        <fullName evidence="1">Uncharacterized protein</fullName>
    </submittedName>
</protein>
<evidence type="ECO:0000313" key="1">
    <source>
        <dbReference type="EMBL" id="KAK9886195.1"/>
    </source>
</evidence>
<reference evidence="1 2" key="1">
    <citation type="submission" date="2023-03" db="EMBL/GenBank/DDBJ databases">
        <title>Genome insight into feeding habits of ladybird beetles.</title>
        <authorList>
            <person name="Li H.-S."/>
            <person name="Huang Y.-H."/>
            <person name="Pang H."/>
        </authorList>
    </citation>
    <scope>NUCLEOTIDE SEQUENCE [LARGE SCALE GENOMIC DNA]</scope>
    <source>
        <strain evidence="1">SYSU_2023b</strain>
        <tissue evidence="1">Whole body</tissue>
    </source>
</reference>
<proteinExistence type="predicted"/>